<dbReference type="InterPro" id="IPR016181">
    <property type="entry name" value="Acyl_CoA_acyltransferase"/>
</dbReference>
<evidence type="ECO:0000313" key="2">
    <source>
        <dbReference type="EMBL" id="MBC9208278.1"/>
    </source>
</evidence>
<organism evidence="2 3">
    <name type="scientific">Teichococcus aerophilus</name>
    <dbReference type="NCBI Taxonomy" id="1224513"/>
    <lineage>
        <taxon>Bacteria</taxon>
        <taxon>Pseudomonadati</taxon>
        <taxon>Pseudomonadota</taxon>
        <taxon>Alphaproteobacteria</taxon>
        <taxon>Acetobacterales</taxon>
        <taxon>Roseomonadaceae</taxon>
        <taxon>Roseomonas</taxon>
    </lineage>
</organism>
<dbReference type="InterPro" id="IPR038740">
    <property type="entry name" value="BioF2-like_GNAT_dom"/>
</dbReference>
<keyword evidence="3" id="KW-1185">Reference proteome</keyword>
<name>A0ABR7RPD5_9PROT</name>
<protein>
    <submittedName>
        <fullName evidence="2">GNAT family N-acetyltransferase</fullName>
    </submittedName>
</protein>
<dbReference type="Pfam" id="PF13480">
    <property type="entry name" value="Acetyltransf_6"/>
    <property type="match status" value="1"/>
</dbReference>
<gene>
    <name evidence="2" type="ORF">IBL26_15645</name>
</gene>
<reference evidence="2 3" key="1">
    <citation type="journal article" date="2013" name="Int. J. Syst. Evol. Microbiol.">
        <title>Roseomonas aerophila sp. nov., isolated from air.</title>
        <authorList>
            <person name="Kim S.J."/>
            <person name="Weon H.Y."/>
            <person name="Ahn J.H."/>
            <person name="Hong S.B."/>
            <person name="Seok S.J."/>
            <person name="Whang K.S."/>
            <person name="Kwon S.W."/>
        </authorList>
    </citation>
    <scope>NUCLEOTIDE SEQUENCE [LARGE SCALE GENOMIC DNA]</scope>
    <source>
        <strain evidence="2 3">NBRC 108923</strain>
    </source>
</reference>
<dbReference type="EMBL" id="JACTVA010000029">
    <property type="protein sequence ID" value="MBC9208278.1"/>
    <property type="molecule type" value="Genomic_DNA"/>
</dbReference>
<dbReference type="SUPFAM" id="SSF55729">
    <property type="entry name" value="Acyl-CoA N-acyltransferases (Nat)"/>
    <property type="match status" value="1"/>
</dbReference>
<accession>A0ABR7RPD5</accession>
<comment type="caution">
    <text evidence="2">The sequence shown here is derived from an EMBL/GenBank/DDBJ whole genome shotgun (WGS) entry which is preliminary data.</text>
</comment>
<evidence type="ECO:0000313" key="3">
    <source>
        <dbReference type="Proteomes" id="UP000626026"/>
    </source>
</evidence>
<proteinExistence type="predicted"/>
<evidence type="ECO:0000259" key="1">
    <source>
        <dbReference type="Pfam" id="PF13480"/>
    </source>
</evidence>
<dbReference type="Proteomes" id="UP000626026">
    <property type="component" value="Unassembled WGS sequence"/>
</dbReference>
<dbReference type="RefSeq" id="WP_187785438.1">
    <property type="nucleotide sequence ID" value="NZ_JACTVA010000029.1"/>
</dbReference>
<dbReference type="Gene3D" id="3.40.630.30">
    <property type="match status" value="1"/>
</dbReference>
<feature type="domain" description="BioF2-like acetyltransferase" evidence="1">
    <location>
        <begin position="163"/>
        <end position="308"/>
    </location>
</feature>
<sequence length="354" mass="38735">MQVRIAPVQSLAELEGQWRAVEARVPGLSFFQSWCWVGCLAAERYPDPVLLRAEQDGAVLGLALFNRHRGRLHLAASGVPALDAPFVEHNAPLALSHDAMQAMFAAAWRARGAHRLVLDGTDPLTLAAAGGTQLRLHQRLAPRVTLDAVRAAGGDYLATRSGNARYQLRRSLRAYASRGPVVLQHAADTAEALVWLGAMIHLHEVTWQARGQPGAFATEYLRRFHHALVLRAMAEQTLDMLRVTSGGEVVGYLYNFRLRGQVSAYQSGLAAAAGHEKPGLTCHALAIERALADGDAVYDFLGGADRYKLSLANDEAPLLWAELVPRWSPLGMAARLRQAWRRSEPHHAPVSINR</sequence>